<proteinExistence type="predicted"/>
<reference evidence="4" key="1">
    <citation type="journal article" date="2023" name="bioRxiv">
        <title>Improved chromosome-level genome assembly for marigold (Tagetes erecta).</title>
        <authorList>
            <person name="Jiang F."/>
            <person name="Yuan L."/>
            <person name="Wang S."/>
            <person name="Wang H."/>
            <person name="Xu D."/>
            <person name="Wang A."/>
            <person name="Fan W."/>
        </authorList>
    </citation>
    <scope>NUCLEOTIDE SEQUENCE</scope>
    <source>
        <strain evidence="4">WSJ</strain>
        <tissue evidence="4">Leaf</tissue>
    </source>
</reference>
<feature type="region of interest" description="Disordered" evidence="2">
    <location>
        <begin position="240"/>
        <end position="268"/>
    </location>
</feature>
<dbReference type="SUPFAM" id="SSF54791">
    <property type="entry name" value="Eukaryotic type KH-domain (KH-domain type I)"/>
    <property type="match status" value="1"/>
</dbReference>
<evidence type="ECO:0000313" key="4">
    <source>
        <dbReference type="EMBL" id="KAK1431208.1"/>
    </source>
</evidence>
<evidence type="ECO:0000256" key="2">
    <source>
        <dbReference type="SAM" id="MobiDB-lite"/>
    </source>
</evidence>
<dbReference type="InterPro" id="IPR036612">
    <property type="entry name" value="KH_dom_type_1_sf"/>
</dbReference>
<dbReference type="InterPro" id="IPR004087">
    <property type="entry name" value="KH_dom"/>
</dbReference>
<dbReference type="Gene3D" id="3.30.1370.10">
    <property type="entry name" value="K Homology domain, type 1"/>
    <property type="match status" value="1"/>
</dbReference>
<dbReference type="SMART" id="SM00322">
    <property type="entry name" value="KH"/>
    <property type="match status" value="2"/>
</dbReference>
<sequence>MEQVVERDKRKGKAKVGEADDELLLPKTMSNIDDRCIVLKLEGFDSDDFVDNSSISDLRFEDVVGPKSLDNVTRMQFLVRYKDIPNFLGEEDETLKRIQMVSGATIGIVSNAEVRVHHQAHLELWGTVDHVKIAELLIVDAITEMYGKSFVPTALMPPTICRNEVYIPLLQVASHLLGMSDENIVKIEARSGAWVQADPVELPPSGKPWMRRIHVYGSDQQITKVMIMINKVVSVEPYISEEPESSKLEDENKQHHDSERSKEAKSEK</sequence>
<keyword evidence="1" id="KW-0694">RNA-binding</keyword>
<dbReference type="GO" id="GO:0003723">
    <property type="term" value="F:RNA binding"/>
    <property type="evidence" value="ECO:0007669"/>
    <property type="project" value="UniProtKB-UniRule"/>
</dbReference>
<dbReference type="Proteomes" id="UP001229421">
    <property type="component" value="Unassembled WGS sequence"/>
</dbReference>
<dbReference type="EMBL" id="JAUHHV010000003">
    <property type="protein sequence ID" value="KAK1431208.1"/>
    <property type="molecule type" value="Genomic_DNA"/>
</dbReference>
<accession>A0AAD8P2P3</accession>
<organism evidence="4 5">
    <name type="scientific">Tagetes erecta</name>
    <name type="common">African marigold</name>
    <dbReference type="NCBI Taxonomy" id="13708"/>
    <lineage>
        <taxon>Eukaryota</taxon>
        <taxon>Viridiplantae</taxon>
        <taxon>Streptophyta</taxon>
        <taxon>Embryophyta</taxon>
        <taxon>Tracheophyta</taxon>
        <taxon>Spermatophyta</taxon>
        <taxon>Magnoliopsida</taxon>
        <taxon>eudicotyledons</taxon>
        <taxon>Gunneridae</taxon>
        <taxon>Pentapetalae</taxon>
        <taxon>asterids</taxon>
        <taxon>campanulids</taxon>
        <taxon>Asterales</taxon>
        <taxon>Asteraceae</taxon>
        <taxon>Asteroideae</taxon>
        <taxon>Heliantheae alliance</taxon>
        <taxon>Tageteae</taxon>
        <taxon>Tagetes</taxon>
    </lineage>
</organism>
<feature type="domain" description="K Homology" evidence="3">
    <location>
        <begin position="71"/>
        <end position="143"/>
    </location>
</feature>
<evidence type="ECO:0000256" key="1">
    <source>
        <dbReference type="PROSITE-ProRule" id="PRU00117"/>
    </source>
</evidence>
<dbReference type="AlphaFoldDB" id="A0AAD8P2P3"/>
<protein>
    <recommendedName>
        <fullName evidence="3">K Homology domain-containing protein</fullName>
    </recommendedName>
</protein>
<name>A0AAD8P2P3_TARER</name>
<evidence type="ECO:0000259" key="3">
    <source>
        <dbReference type="SMART" id="SM00322"/>
    </source>
</evidence>
<comment type="caution">
    <text evidence="4">The sequence shown here is derived from an EMBL/GenBank/DDBJ whole genome shotgun (WGS) entry which is preliminary data.</text>
</comment>
<evidence type="ECO:0000313" key="5">
    <source>
        <dbReference type="Proteomes" id="UP001229421"/>
    </source>
</evidence>
<feature type="domain" description="K Homology" evidence="3">
    <location>
        <begin position="159"/>
        <end position="234"/>
    </location>
</feature>
<dbReference type="PROSITE" id="PS50084">
    <property type="entry name" value="KH_TYPE_1"/>
    <property type="match status" value="1"/>
</dbReference>
<feature type="compositionally biased region" description="Basic and acidic residues" evidence="2">
    <location>
        <begin position="244"/>
        <end position="268"/>
    </location>
</feature>
<gene>
    <name evidence="4" type="ORF">QVD17_14506</name>
</gene>
<keyword evidence="5" id="KW-1185">Reference proteome</keyword>